<evidence type="ECO:0000313" key="2">
    <source>
        <dbReference type="EMBL" id="GIY21012.1"/>
    </source>
</evidence>
<protein>
    <recommendedName>
        <fullName evidence="4">Secreted protein</fullName>
    </recommendedName>
</protein>
<feature type="signal peptide" evidence="1">
    <location>
        <begin position="1"/>
        <end position="28"/>
    </location>
</feature>
<dbReference type="AlphaFoldDB" id="A0AAV4RLJ4"/>
<accession>A0AAV4RLJ4</accession>
<reference evidence="2 3" key="1">
    <citation type="submission" date="2021-06" db="EMBL/GenBank/DDBJ databases">
        <title>Caerostris darwini draft genome.</title>
        <authorList>
            <person name="Kono N."/>
            <person name="Arakawa K."/>
        </authorList>
    </citation>
    <scope>NUCLEOTIDE SEQUENCE [LARGE SCALE GENOMIC DNA]</scope>
</reference>
<evidence type="ECO:0000256" key="1">
    <source>
        <dbReference type="SAM" id="SignalP"/>
    </source>
</evidence>
<name>A0AAV4RLJ4_9ARAC</name>
<dbReference type="Proteomes" id="UP001054837">
    <property type="component" value="Unassembled WGS sequence"/>
</dbReference>
<feature type="chain" id="PRO_5043629752" description="Secreted protein" evidence="1">
    <location>
        <begin position="29"/>
        <end position="80"/>
    </location>
</feature>
<dbReference type="EMBL" id="BPLQ01006243">
    <property type="protein sequence ID" value="GIY21012.1"/>
    <property type="molecule type" value="Genomic_DNA"/>
</dbReference>
<keyword evidence="3" id="KW-1185">Reference proteome</keyword>
<keyword evidence="1" id="KW-0732">Signal</keyword>
<comment type="caution">
    <text evidence="2">The sequence shown here is derived from an EMBL/GenBank/DDBJ whole genome shotgun (WGS) entry which is preliminary data.</text>
</comment>
<gene>
    <name evidence="2" type="ORF">CDAR_249661</name>
</gene>
<sequence>MHLLCIYSFIDYLLLIPAIISPSPNAAATPVDCKPIHPLQVKPSPPSTPAARYWHYRVIHCIVALLNCAENPSPYWAVVP</sequence>
<proteinExistence type="predicted"/>
<evidence type="ECO:0000313" key="3">
    <source>
        <dbReference type="Proteomes" id="UP001054837"/>
    </source>
</evidence>
<organism evidence="2 3">
    <name type="scientific">Caerostris darwini</name>
    <dbReference type="NCBI Taxonomy" id="1538125"/>
    <lineage>
        <taxon>Eukaryota</taxon>
        <taxon>Metazoa</taxon>
        <taxon>Ecdysozoa</taxon>
        <taxon>Arthropoda</taxon>
        <taxon>Chelicerata</taxon>
        <taxon>Arachnida</taxon>
        <taxon>Araneae</taxon>
        <taxon>Araneomorphae</taxon>
        <taxon>Entelegynae</taxon>
        <taxon>Araneoidea</taxon>
        <taxon>Araneidae</taxon>
        <taxon>Caerostris</taxon>
    </lineage>
</organism>
<evidence type="ECO:0008006" key="4">
    <source>
        <dbReference type="Google" id="ProtNLM"/>
    </source>
</evidence>